<evidence type="ECO:0000313" key="3">
    <source>
        <dbReference type="Proteomes" id="UP000577419"/>
    </source>
</evidence>
<organism evidence="2 3">
    <name type="scientific">Candidatus Iainarchaeum sp</name>
    <dbReference type="NCBI Taxonomy" id="3101447"/>
    <lineage>
        <taxon>Archaea</taxon>
        <taxon>Candidatus Iainarchaeota</taxon>
        <taxon>Candidatus Iainarchaeia</taxon>
        <taxon>Candidatus Iainarchaeales</taxon>
        <taxon>Candidatus Iainarchaeaceae</taxon>
        <taxon>Candidatus Iainarchaeum</taxon>
    </lineage>
</organism>
<dbReference type="GO" id="GO:0005737">
    <property type="term" value="C:cytoplasm"/>
    <property type="evidence" value="ECO:0007669"/>
    <property type="project" value="TreeGrafter"/>
</dbReference>
<dbReference type="Pfam" id="PF08443">
    <property type="entry name" value="RimK"/>
    <property type="match status" value="1"/>
</dbReference>
<dbReference type="AlphaFoldDB" id="A0A7J4IVP1"/>
<proteinExistence type="predicted"/>
<reference evidence="3" key="1">
    <citation type="journal article" date="2020" name="bioRxiv">
        <title>A rank-normalized archaeal taxonomy based on genome phylogeny resolves widespread incomplete and uneven classifications.</title>
        <authorList>
            <person name="Rinke C."/>
            <person name="Chuvochina M."/>
            <person name="Mussig A.J."/>
            <person name="Chaumeil P.-A."/>
            <person name="Waite D.W."/>
            <person name="Whitman W.B."/>
            <person name="Parks D.H."/>
            <person name="Hugenholtz P."/>
        </authorList>
    </citation>
    <scope>NUCLEOTIDE SEQUENCE [LARGE SCALE GENOMIC DNA]</scope>
</reference>
<dbReference type="EMBL" id="DUFG01000027">
    <property type="protein sequence ID" value="HIH08844.1"/>
    <property type="molecule type" value="Genomic_DNA"/>
</dbReference>
<dbReference type="GO" id="GO:0018169">
    <property type="term" value="F:ribosomal S6-glutamic acid ligase activity"/>
    <property type="evidence" value="ECO:0007669"/>
    <property type="project" value="TreeGrafter"/>
</dbReference>
<dbReference type="PANTHER" id="PTHR21621">
    <property type="entry name" value="RIBOSOMAL PROTEIN S6 MODIFICATION PROTEIN"/>
    <property type="match status" value="1"/>
</dbReference>
<accession>A0A7J4IVP1</accession>
<dbReference type="Proteomes" id="UP000577419">
    <property type="component" value="Unassembled WGS sequence"/>
</dbReference>
<dbReference type="InterPro" id="IPR013651">
    <property type="entry name" value="ATP-grasp_RimK-type"/>
</dbReference>
<dbReference type="Gene3D" id="3.30.470.20">
    <property type="entry name" value="ATP-grasp fold, B domain"/>
    <property type="match status" value="1"/>
</dbReference>
<sequence>MDVVIISDKKGAALPELKKSFEKRGFEHVGFIYVGRVSLLTKGNQTKILVGTINFSKYNGVFLNVGQQFTQFVEPFLTELSNKGIYCQLKPESYYVTSNKPFMNVVLNSRNIKTQKTFIVANANLLEQAVKSFNFPVMFKTFVGAAKAQSIVIEDQRSFESFAKSFRSKVDAIMVQEYLQGDLDYCVVIGKNVFGVRRKWDREKAEHHSKLTPVSLSSKSTETAIKAAKTVGADIATVKLIGDTVLSVSPEVNFDRFGTAMGKDLNDSVAEHYFEVLK</sequence>
<dbReference type="InterPro" id="IPR013815">
    <property type="entry name" value="ATP_grasp_subdomain_1"/>
</dbReference>
<name>A0A7J4IVP1_9ARCH</name>
<dbReference type="Gene3D" id="3.30.1490.20">
    <property type="entry name" value="ATP-grasp fold, A domain"/>
    <property type="match status" value="1"/>
</dbReference>
<evidence type="ECO:0000313" key="2">
    <source>
        <dbReference type="EMBL" id="HIH08844.1"/>
    </source>
</evidence>
<feature type="domain" description="ATP-grasp fold RimK-type" evidence="1">
    <location>
        <begin position="100"/>
        <end position="254"/>
    </location>
</feature>
<dbReference type="GO" id="GO:0009432">
    <property type="term" value="P:SOS response"/>
    <property type="evidence" value="ECO:0007669"/>
    <property type="project" value="TreeGrafter"/>
</dbReference>
<dbReference type="SUPFAM" id="SSF56059">
    <property type="entry name" value="Glutathione synthetase ATP-binding domain-like"/>
    <property type="match status" value="1"/>
</dbReference>
<dbReference type="GO" id="GO:0005524">
    <property type="term" value="F:ATP binding"/>
    <property type="evidence" value="ECO:0007669"/>
    <property type="project" value="InterPro"/>
</dbReference>
<gene>
    <name evidence="2" type="ORF">HA237_05760</name>
</gene>
<evidence type="ECO:0000259" key="1">
    <source>
        <dbReference type="Pfam" id="PF08443"/>
    </source>
</evidence>
<comment type="caution">
    <text evidence="2">The sequence shown here is derived from an EMBL/GenBank/DDBJ whole genome shotgun (WGS) entry which is preliminary data.</text>
</comment>
<protein>
    <recommendedName>
        <fullName evidence="1">ATP-grasp fold RimK-type domain-containing protein</fullName>
    </recommendedName>
</protein>
<dbReference type="Gene3D" id="3.40.50.20">
    <property type="match status" value="1"/>
</dbReference>
<dbReference type="PANTHER" id="PTHR21621:SF0">
    <property type="entry name" value="BETA-CITRYLGLUTAMATE SYNTHASE B-RELATED"/>
    <property type="match status" value="1"/>
</dbReference>